<dbReference type="Pfam" id="PF14125">
    <property type="entry name" value="DUF4292"/>
    <property type="match status" value="1"/>
</dbReference>
<reference evidence="2 3" key="1">
    <citation type="submission" date="2024-04" db="EMBL/GenBank/DDBJ databases">
        <title>Human intestinal bacterial collection.</title>
        <authorList>
            <person name="Pauvert C."/>
            <person name="Hitch T.C.A."/>
            <person name="Clavel T."/>
        </authorList>
    </citation>
    <scope>NUCLEOTIDE SEQUENCE [LARGE SCALE GENOMIC DNA]</scope>
    <source>
        <strain evidence="2 3">CLA-AA-H145</strain>
    </source>
</reference>
<keyword evidence="1" id="KW-0732">Signal</keyword>
<sequence>MKTSLFKICLICAPLALASCGAKKSLVKDNATVPTTQATHKHAEEMQLAFVQKVSDQKVYAKNIVSGLSFTANMDGKSITLPGALRMRRDQVIRLQIFIPYIGTEAARIEFTPDYVLVVDRLHKQYVKGDYNQLDFLRNNGLSFYSLQALFWNQLMLPGTNRVSEGDLAKFDVNLDGMGQNVPIMLKNGNLAFTWQANRNSGLIAQAVVAYTSRSQGNSTLTWKYDNFKALGAKSFPATQEFSFATNATKQARKATVKLALDALKTSDDWETNTVVSSKYKKVEVQDILGKLLEM</sequence>
<dbReference type="PROSITE" id="PS51257">
    <property type="entry name" value="PROKAR_LIPOPROTEIN"/>
    <property type="match status" value="1"/>
</dbReference>
<evidence type="ECO:0000313" key="3">
    <source>
        <dbReference type="Proteomes" id="UP001487296"/>
    </source>
</evidence>
<gene>
    <name evidence="2" type="ORF">AAAT34_03620</name>
</gene>
<dbReference type="EMBL" id="JBBNFP010000008">
    <property type="protein sequence ID" value="MEQ2486142.1"/>
    <property type="molecule type" value="Genomic_DNA"/>
</dbReference>
<proteinExistence type="predicted"/>
<feature type="chain" id="PRO_5045807041" evidence="1">
    <location>
        <begin position="19"/>
        <end position="295"/>
    </location>
</feature>
<protein>
    <submittedName>
        <fullName evidence="2">DUF4292 domain-containing protein</fullName>
    </submittedName>
</protein>
<name>A0ABV1FP10_9BACT</name>
<accession>A0ABV1FP10</accession>
<comment type="caution">
    <text evidence="2">The sequence shown here is derived from an EMBL/GenBank/DDBJ whole genome shotgun (WGS) entry which is preliminary data.</text>
</comment>
<feature type="signal peptide" evidence="1">
    <location>
        <begin position="1"/>
        <end position="18"/>
    </location>
</feature>
<organism evidence="2 3">
    <name type="scientific">Hallella faecis</name>
    <dbReference type="NCBI Taxonomy" id="2841596"/>
    <lineage>
        <taxon>Bacteria</taxon>
        <taxon>Pseudomonadati</taxon>
        <taxon>Bacteroidota</taxon>
        <taxon>Bacteroidia</taxon>
        <taxon>Bacteroidales</taxon>
        <taxon>Prevotellaceae</taxon>
        <taxon>Hallella</taxon>
    </lineage>
</organism>
<dbReference type="RefSeq" id="WP_215759245.1">
    <property type="nucleotide sequence ID" value="NZ_JAHKBE010000008.1"/>
</dbReference>
<evidence type="ECO:0000256" key="1">
    <source>
        <dbReference type="SAM" id="SignalP"/>
    </source>
</evidence>
<keyword evidence="3" id="KW-1185">Reference proteome</keyword>
<dbReference type="Proteomes" id="UP001487296">
    <property type="component" value="Unassembled WGS sequence"/>
</dbReference>
<evidence type="ECO:0000313" key="2">
    <source>
        <dbReference type="EMBL" id="MEQ2486142.1"/>
    </source>
</evidence>
<dbReference type="InterPro" id="IPR025634">
    <property type="entry name" value="DUF4292"/>
</dbReference>